<feature type="region of interest" description="Disordered" evidence="1">
    <location>
        <begin position="1"/>
        <end position="34"/>
    </location>
</feature>
<comment type="caution">
    <text evidence="2">The sequence shown here is derived from an EMBL/GenBank/DDBJ whole genome shotgun (WGS) entry which is preliminary data.</text>
</comment>
<dbReference type="Proteomes" id="UP001152561">
    <property type="component" value="Unassembled WGS sequence"/>
</dbReference>
<evidence type="ECO:0000256" key="1">
    <source>
        <dbReference type="SAM" id="MobiDB-lite"/>
    </source>
</evidence>
<sequence>MKAAASRGIDAIKNNKDEEEITRPQDTDDADKRISVVETVENKQMTEQKMRDLQKVQEIQEDEDLSQNIEEISKDADLSPRSVQKMKQTTNKQKIARTNNVPLQE</sequence>
<feature type="compositionally biased region" description="Polar residues" evidence="1">
    <location>
        <begin position="81"/>
        <end position="105"/>
    </location>
</feature>
<name>A0A9Q1L9P4_9SOLA</name>
<organism evidence="2 3">
    <name type="scientific">Anisodus acutangulus</name>
    <dbReference type="NCBI Taxonomy" id="402998"/>
    <lineage>
        <taxon>Eukaryota</taxon>
        <taxon>Viridiplantae</taxon>
        <taxon>Streptophyta</taxon>
        <taxon>Embryophyta</taxon>
        <taxon>Tracheophyta</taxon>
        <taxon>Spermatophyta</taxon>
        <taxon>Magnoliopsida</taxon>
        <taxon>eudicotyledons</taxon>
        <taxon>Gunneridae</taxon>
        <taxon>Pentapetalae</taxon>
        <taxon>asterids</taxon>
        <taxon>lamiids</taxon>
        <taxon>Solanales</taxon>
        <taxon>Solanaceae</taxon>
        <taxon>Solanoideae</taxon>
        <taxon>Hyoscyameae</taxon>
        <taxon>Anisodus</taxon>
    </lineage>
</organism>
<evidence type="ECO:0000313" key="2">
    <source>
        <dbReference type="EMBL" id="KAJ8531945.1"/>
    </source>
</evidence>
<feature type="region of interest" description="Disordered" evidence="1">
    <location>
        <begin position="60"/>
        <end position="105"/>
    </location>
</feature>
<accession>A0A9Q1L9P4</accession>
<evidence type="ECO:0000313" key="3">
    <source>
        <dbReference type="Proteomes" id="UP001152561"/>
    </source>
</evidence>
<reference evidence="3" key="1">
    <citation type="journal article" date="2023" name="Proc. Natl. Acad. Sci. U.S.A.">
        <title>Genomic and structural basis for evolution of tropane alkaloid biosynthesis.</title>
        <authorList>
            <person name="Wanga Y.-J."/>
            <person name="Taina T."/>
            <person name="Yua J.-Y."/>
            <person name="Lia J."/>
            <person name="Xua B."/>
            <person name="Chenc J."/>
            <person name="D'Auriad J.C."/>
            <person name="Huanga J.-P."/>
            <person name="Huanga S.-X."/>
        </authorList>
    </citation>
    <scope>NUCLEOTIDE SEQUENCE [LARGE SCALE GENOMIC DNA]</scope>
    <source>
        <strain evidence="3">cv. KIB-2019</strain>
    </source>
</reference>
<gene>
    <name evidence="2" type="ORF">K7X08_011868</name>
</gene>
<dbReference type="EMBL" id="JAJAGQ010000020">
    <property type="protein sequence ID" value="KAJ8531945.1"/>
    <property type="molecule type" value="Genomic_DNA"/>
</dbReference>
<proteinExistence type="predicted"/>
<feature type="compositionally biased region" description="Basic and acidic residues" evidence="1">
    <location>
        <begin position="13"/>
        <end position="34"/>
    </location>
</feature>
<keyword evidence="3" id="KW-1185">Reference proteome</keyword>
<protein>
    <submittedName>
        <fullName evidence="2">Uncharacterized protein</fullName>
    </submittedName>
</protein>
<dbReference type="AlphaFoldDB" id="A0A9Q1L9P4"/>